<sequence>MVDDLERKGMFTRREIAEIVKQRRKFEYRLKRPSPLKQDFLAYIEYVTQLDSLRRLREKSMARELEKQWDKKKRRSRRYVSDFAGVSRIVEIYRLAVMRFKGDLELWFSCSCTHAEWFEACPHSEDPCVERGIDDGSNAGTEESEKKVDLFREKGLSILQIIYTRAVQAIPSSFGLRKRLLEMLEATGLINSEEMRKEMLLSDMKRDFLREPEYWNWLARLEINDSF</sequence>
<evidence type="ECO:0000256" key="3">
    <source>
        <dbReference type="ARBA" id="ARBA00022737"/>
    </source>
</evidence>
<keyword evidence="7" id="KW-1185">Reference proteome</keyword>
<dbReference type="Pfam" id="PF08640">
    <property type="entry name" value="U3_assoc_6"/>
    <property type="match status" value="1"/>
</dbReference>
<evidence type="ECO:0000256" key="4">
    <source>
        <dbReference type="ARBA" id="ARBA00023242"/>
    </source>
</evidence>
<evidence type="ECO:0000313" key="6">
    <source>
        <dbReference type="EMBL" id="KAH8508468.1"/>
    </source>
</evidence>
<evidence type="ECO:0000256" key="2">
    <source>
        <dbReference type="ARBA" id="ARBA00022552"/>
    </source>
</evidence>
<proteinExistence type="predicted"/>
<protein>
    <recommendedName>
        <fullName evidence="5">U3 small nucleolar RNA-associated protein 6 N-terminal domain-containing protein</fullName>
    </recommendedName>
</protein>
<reference evidence="6" key="1">
    <citation type="journal article" date="2021" name="J. Hered.">
        <title>Genome Assembly of Salicaceae Populus deltoides (Eastern Cottonwood) I-69 Based on Nanopore Sequencing and Hi-C Technologies.</title>
        <authorList>
            <person name="Bai S."/>
            <person name="Wu H."/>
            <person name="Zhang J."/>
            <person name="Pan Z."/>
            <person name="Zhao W."/>
            <person name="Li Z."/>
            <person name="Tong C."/>
        </authorList>
    </citation>
    <scope>NUCLEOTIDE SEQUENCE</scope>
    <source>
        <tissue evidence="6">Leaf</tissue>
    </source>
</reference>
<keyword evidence="4" id="KW-0539">Nucleus</keyword>
<dbReference type="GO" id="GO:0032040">
    <property type="term" value="C:small-subunit processome"/>
    <property type="evidence" value="ECO:0007669"/>
    <property type="project" value="TreeGrafter"/>
</dbReference>
<gene>
    <name evidence="6" type="ORF">H0E87_010545</name>
</gene>
<dbReference type="PANTHER" id="PTHR23271:SF1">
    <property type="entry name" value="U3 SMALL NUCLEOLAR RNA-ASSOCIATED PROTEIN 6 HOMOLOG"/>
    <property type="match status" value="1"/>
</dbReference>
<keyword evidence="2" id="KW-0698">rRNA processing</keyword>
<evidence type="ECO:0000259" key="5">
    <source>
        <dbReference type="Pfam" id="PF08640"/>
    </source>
</evidence>
<dbReference type="Proteomes" id="UP000807159">
    <property type="component" value="Chromosome 5"/>
</dbReference>
<dbReference type="AlphaFoldDB" id="A0A8T2YTI6"/>
<dbReference type="InterPro" id="IPR013949">
    <property type="entry name" value="Utp6"/>
</dbReference>
<organism evidence="6 7">
    <name type="scientific">Populus deltoides</name>
    <name type="common">Eastern poplar</name>
    <name type="synonym">Eastern cottonwood</name>
    <dbReference type="NCBI Taxonomy" id="3696"/>
    <lineage>
        <taxon>Eukaryota</taxon>
        <taxon>Viridiplantae</taxon>
        <taxon>Streptophyta</taxon>
        <taxon>Embryophyta</taxon>
        <taxon>Tracheophyta</taxon>
        <taxon>Spermatophyta</taxon>
        <taxon>Magnoliopsida</taxon>
        <taxon>eudicotyledons</taxon>
        <taxon>Gunneridae</taxon>
        <taxon>Pentapetalae</taxon>
        <taxon>rosids</taxon>
        <taxon>fabids</taxon>
        <taxon>Malpighiales</taxon>
        <taxon>Salicaceae</taxon>
        <taxon>Saliceae</taxon>
        <taxon>Populus</taxon>
    </lineage>
</organism>
<dbReference type="InterPro" id="IPR055347">
    <property type="entry name" value="UTP6_N"/>
</dbReference>
<evidence type="ECO:0000313" key="7">
    <source>
        <dbReference type="Proteomes" id="UP000807159"/>
    </source>
</evidence>
<dbReference type="EMBL" id="JACEGQ020000005">
    <property type="protein sequence ID" value="KAH8508468.1"/>
    <property type="molecule type" value="Genomic_DNA"/>
</dbReference>
<dbReference type="GO" id="GO:0034388">
    <property type="term" value="C:Pwp2p-containing subcomplex of 90S preribosome"/>
    <property type="evidence" value="ECO:0007669"/>
    <property type="project" value="TreeGrafter"/>
</dbReference>
<name>A0A8T2YTI6_POPDE</name>
<keyword evidence="3" id="KW-0677">Repeat</keyword>
<feature type="domain" description="U3 small nucleolar RNA-associated protein 6 N-terminal" evidence="5">
    <location>
        <begin position="3"/>
        <end position="70"/>
    </location>
</feature>
<comment type="subcellular location">
    <subcellularLocation>
        <location evidence="1">Nucleus</location>
        <location evidence="1">Nucleolus</location>
    </subcellularLocation>
</comment>
<accession>A0A8T2YTI6</accession>
<evidence type="ECO:0000256" key="1">
    <source>
        <dbReference type="ARBA" id="ARBA00004604"/>
    </source>
</evidence>
<dbReference type="GO" id="GO:0030515">
    <property type="term" value="F:snoRNA binding"/>
    <property type="evidence" value="ECO:0007669"/>
    <property type="project" value="InterPro"/>
</dbReference>
<dbReference type="PANTHER" id="PTHR23271">
    <property type="entry name" value="HEPATOCELLULAR CARCINOMA-ASSOCIATED ANTIGEN 66"/>
    <property type="match status" value="1"/>
</dbReference>
<dbReference type="GO" id="GO:0000462">
    <property type="term" value="P:maturation of SSU-rRNA from tricistronic rRNA transcript (SSU-rRNA, 5.8S rRNA, LSU-rRNA)"/>
    <property type="evidence" value="ECO:0007669"/>
    <property type="project" value="InterPro"/>
</dbReference>
<comment type="caution">
    <text evidence="6">The sequence shown here is derived from an EMBL/GenBank/DDBJ whole genome shotgun (WGS) entry which is preliminary data.</text>
</comment>